<keyword evidence="3" id="KW-1015">Disulfide bond</keyword>
<dbReference type="SUPFAM" id="SSF52833">
    <property type="entry name" value="Thioredoxin-like"/>
    <property type="match status" value="1"/>
</dbReference>
<keyword evidence="4" id="KW-0676">Redox-active center</keyword>
<dbReference type="InterPro" id="IPR013766">
    <property type="entry name" value="Thioredoxin_domain"/>
</dbReference>
<evidence type="ECO:0000256" key="4">
    <source>
        <dbReference type="ARBA" id="ARBA00023284"/>
    </source>
</evidence>
<evidence type="ECO:0000313" key="6">
    <source>
        <dbReference type="EMBL" id="RKR81793.1"/>
    </source>
</evidence>
<comment type="subcellular location">
    <subcellularLocation>
        <location evidence="1">Cell envelope</location>
    </subcellularLocation>
</comment>
<proteinExistence type="predicted"/>
<keyword evidence="7" id="KW-1185">Reference proteome</keyword>
<sequence>MKYYLIIVTTALICFTESLFSQVRLKGDIKALRAIDQVIIQYYEGDIDKTVTQKIINGKFTWEAPVTESQKITMIFPGRAIYIFIDPGDLTITGSRDSVDALKVTGSKTNDEAVAYALKLKSLNDEEASLNLQYHKLTGDKEVELEEKIAGIAKQKKTIANAYIATHKQSAFSLNLVTEFSRLGNYEDVAKMYNMLSPQVKSTSAGKRVASRLAILKRSAIGEKMINFTEKDTNGTAVNFSAFKGKYVLVDFWASWCYPCREEIPNVIQAYNTFKDHNFTVVSISLDDVRKRWLTSLATLKMPWIQLSNVKGWDDELPVYYGIKGIPSSLLIDPEGVIIAKDLRGVALNKKLIELFSRSNNN</sequence>
<dbReference type="Proteomes" id="UP000268007">
    <property type="component" value="Unassembled WGS sequence"/>
</dbReference>
<accession>A0A495IZ59</accession>
<dbReference type="PANTHER" id="PTHR42852:SF6">
    <property type="entry name" value="THIOL:DISULFIDE INTERCHANGE PROTEIN DSBE"/>
    <property type="match status" value="1"/>
</dbReference>
<evidence type="ECO:0000256" key="3">
    <source>
        <dbReference type="ARBA" id="ARBA00023157"/>
    </source>
</evidence>
<dbReference type="Pfam" id="PF14289">
    <property type="entry name" value="DUF4369"/>
    <property type="match status" value="1"/>
</dbReference>
<dbReference type="Pfam" id="PF00578">
    <property type="entry name" value="AhpC-TSA"/>
    <property type="match status" value="1"/>
</dbReference>
<dbReference type="RefSeq" id="WP_121197463.1">
    <property type="nucleotide sequence ID" value="NZ_RBKU01000001.1"/>
</dbReference>
<dbReference type="PANTHER" id="PTHR42852">
    <property type="entry name" value="THIOL:DISULFIDE INTERCHANGE PROTEIN DSBE"/>
    <property type="match status" value="1"/>
</dbReference>
<dbReference type="Gene3D" id="3.40.30.10">
    <property type="entry name" value="Glutaredoxin"/>
    <property type="match status" value="1"/>
</dbReference>
<dbReference type="InterPro" id="IPR000866">
    <property type="entry name" value="AhpC/TSA"/>
</dbReference>
<keyword evidence="2" id="KW-0201">Cytochrome c-type biogenesis</keyword>
<dbReference type="GO" id="GO:0030313">
    <property type="term" value="C:cell envelope"/>
    <property type="evidence" value="ECO:0007669"/>
    <property type="project" value="UniProtKB-SubCell"/>
</dbReference>
<dbReference type="OrthoDB" id="750178at2"/>
<dbReference type="GO" id="GO:0017004">
    <property type="term" value="P:cytochrome complex assembly"/>
    <property type="evidence" value="ECO:0007669"/>
    <property type="project" value="UniProtKB-KW"/>
</dbReference>
<dbReference type="InterPro" id="IPR025380">
    <property type="entry name" value="DUF4369"/>
</dbReference>
<reference evidence="6 7" key="1">
    <citation type="submission" date="2018-10" db="EMBL/GenBank/DDBJ databases">
        <title>Genomic Encyclopedia of Archaeal and Bacterial Type Strains, Phase II (KMG-II): from individual species to whole genera.</title>
        <authorList>
            <person name="Goeker M."/>
        </authorList>
    </citation>
    <scope>NUCLEOTIDE SEQUENCE [LARGE SCALE GENOMIC DNA]</scope>
    <source>
        <strain evidence="6 7">DSM 18602</strain>
    </source>
</reference>
<dbReference type="GO" id="GO:0016491">
    <property type="term" value="F:oxidoreductase activity"/>
    <property type="evidence" value="ECO:0007669"/>
    <property type="project" value="InterPro"/>
</dbReference>
<dbReference type="PROSITE" id="PS51352">
    <property type="entry name" value="THIOREDOXIN_2"/>
    <property type="match status" value="1"/>
</dbReference>
<organism evidence="6 7">
    <name type="scientific">Mucilaginibacter gracilis</name>
    <dbReference type="NCBI Taxonomy" id="423350"/>
    <lineage>
        <taxon>Bacteria</taxon>
        <taxon>Pseudomonadati</taxon>
        <taxon>Bacteroidota</taxon>
        <taxon>Sphingobacteriia</taxon>
        <taxon>Sphingobacteriales</taxon>
        <taxon>Sphingobacteriaceae</taxon>
        <taxon>Mucilaginibacter</taxon>
    </lineage>
</organism>
<evidence type="ECO:0000259" key="5">
    <source>
        <dbReference type="PROSITE" id="PS51352"/>
    </source>
</evidence>
<gene>
    <name evidence="6" type="ORF">BDD43_1949</name>
</gene>
<protein>
    <submittedName>
        <fullName evidence="6">Peroxiredoxin</fullName>
    </submittedName>
</protein>
<dbReference type="AlphaFoldDB" id="A0A495IZ59"/>
<name>A0A495IZ59_9SPHI</name>
<dbReference type="EMBL" id="RBKU01000001">
    <property type="protein sequence ID" value="RKR81793.1"/>
    <property type="molecule type" value="Genomic_DNA"/>
</dbReference>
<dbReference type="InterPro" id="IPR036249">
    <property type="entry name" value="Thioredoxin-like_sf"/>
</dbReference>
<feature type="domain" description="Thioredoxin" evidence="5">
    <location>
        <begin position="219"/>
        <end position="361"/>
    </location>
</feature>
<dbReference type="CDD" id="cd02966">
    <property type="entry name" value="TlpA_like_family"/>
    <property type="match status" value="1"/>
</dbReference>
<evidence type="ECO:0000256" key="2">
    <source>
        <dbReference type="ARBA" id="ARBA00022748"/>
    </source>
</evidence>
<comment type="caution">
    <text evidence="6">The sequence shown here is derived from an EMBL/GenBank/DDBJ whole genome shotgun (WGS) entry which is preliminary data.</text>
</comment>
<evidence type="ECO:0000313" key="7">
    <source>
        <dbReference type="Proteomes" id="UP000268007"/>
    </source>
</evidence>
<dbReference type="InterPro" id="IPR050553">
    <property type="entry name" value="Thioredoxin_ResA/DsbE_sf"/>
</dbReference>
<evidence type="ECO:0000256" key="1">
    <source>
        <dbReference type="ARBA" id="ARBA00004196"/>
    </source>
</evidence>
<dbReference type="GO" id="GO:0016209">
    <property type="term" value="F:antioxidant activity"/>
    <property type="evidence" value="ECO:0007669"/>
    <property type="project" value="InterPro"/>
</dbReference>